<dbReference type="PROSITE" id="PS51192">
    <property type="entry name" value="HELICASE_ATP_BIND_1"/>
    <property type="match status" value="1"/>
</dbReference>
<evidence type="ECO:0000259" key="8">
    <source>
        <dbReference type="PROSITE" id="PS51194"/>
    </source>
</evidence>
<dbReference type="Ensembl" id="ENSEBUT00000007823.1">
    <property type="protein sequence ID" value="ENSEBUP00000007344.1"/>
    <property type="gene ID" value="ENSEBUG00000004791.1"/>
</dbReference>
<keyword evidence="3" id="KW-0347">Helicase</keyword>
<dbReference type="GO" id="GO:0005829">
    <property type="term" value="C:cytosol"/>
    <property type="evidence" value="ECO:0007669"/>
    <property type="project" value="TreeGrafter"/>
</dbReference>
<evidence type="ECO:0000313" key="10">
    <source>
        <dbReference type="Proteomes" id="UP000694388"/>
    </source>
</evidence>
<dbReference type="InterPro" id="IPR050079">
    <property type="entry name" value="DEAD_box_RNA_helicase"/>
</dbReference>
<dbReference type="GO" id="GO:0005524">
    <property type="term" value="F:ATP binding"/>
    <property type="evidence" value="ECO:0007669"/>
    <property type="project" value="UniProtKB-KW"/>
</dbReference>
<keyword evidence="6" id="KW-0732">Signal</keyword>
<evidence type="ECO:0000256" key="6">
    <source>
        <dbReference type="SAM" id="SignalP"/>
    </source>
</evidence>
<dbReference type="GO" id="GO:0016787">
    <property type="term" value="F:hydrolase activity"/>
    <property type="evidence" value="ECO:0007669"/>
    <property type="project" value="UniProtKB-KW"/>
</dbReference>
<feature type="region of interest" description="Disordered" evidence="5">
    <location>
        <begin position="394"/>
        <end position="425"/>
    </location>
</feature>
<organism evidence="9 10">
    <name type="scientific">Eptatretus burgeri</name>
    <name type="common">Inshore hagfish</name>
    <dbReference type="NCBI Taxonomy" id="7764"/>
    <lineage>
        <taxon>Eukaryota</taxon>
        <taxon>Metazoa</taxon>
        <taxon>Chordata</taxon>
        <taxon>Craniata</taxon>
        <taxon>Vertebrata</taxon>
        <taxon>Cyclostomata</taxon>
        <taxon>Myxini</taxon>
        <taxon>Myxiniformes</taxon>
        <taxon>Myxinidae</taxon>
        <taxon>Eptatretinae</taxon>
        <taxon>Eptatretus</taxon>
    </lineage>
</organism>
<keyword evidence="4" id="KW-0067">ATP-binding</keyword>
<feature type="chain" id="PRO_5034822519" evidence="6">
    <location>
        <begin position="29"/>
        <end position="425"/>
    </location>
</feature>
<dbReference type="InterPro" id="IPR027417">
    <property type="entry name" value="P-loop_NTPase"/>
</dbReference>
<dbReference type="Pfam" id="PF00271">
    <property type="entry name" value="Helicase_C"/>
    <property type="match status" value="1"/>
</dbReference>
<dbReference type="GeneTree" id="ENSGT00940000161738"/>
<feature type="domain" description="Helicase C-terminal" evidence="8">
    <location>
        <begin position="269"/>
        <end position="412"/>
    </location>
</feature>
<evidence type="ECO:0000256" key="1">
    <source>
        <dbReference type="ARBA" id="ARBA00022741"/>
    </source>
</evidence>
<reference evidence="9" key="1">
    <citation type="submission" date="2025-08" db="UniProtKB">
        <authorList>
            <consortium name="Ensembl"/>
        </authorList>
    </citation>
    <scope>IDENTIFICATION</scope>
</reference>
<accession>A0A8C4NGG9</accession>
<reference evidence="9" key="2">
    <citation type="submission" date="2025-09" db="UniProtKB">
        <authorList>
            <consortium name="Ensembl"/>
        </authorList>
    </citation>
    <scope>IDENTIFICATION</scope>
</reference>
<protein>
    <submittedName>
        <fullName evidence="9">DEAD (Asp-Glu-Ala-Asp) box polypeptide 28</fullName>
    </submittedName>
</protein>
<dbReference type="Gene3D" id="3.40.50.300">
    <property type="entry name" value="P-loop containing nucleotide triphosphate hydrolases"/>
    <property type="match status" value="2"/>
</dbReference>
<evidence type="ECO:0000259" key="7">
    <source>
        <dbReference type="PROSITE" id="PS51192"/>
    </source>
</evidence>
<dbReference type="InterPro" id="IPR011545">
    <property type="entry name" value="DEAD/DEAH_box_helicase_dom"/>
</dbReference>
<evidence type="ECO:0000256" key="4">
    <source>
        <dbReference type="ARBA" id="ARBA00022840"/>
    </source>
</evidence>
<dbReference type="OMA" id="THYKSAG"/>
<dbReference type="CDD" id="cd18787">
    <property type="entry name" value="SF2_C_DEAD"/>
    <property type="match status" value="1"/>
</dbReference>
<dbReference type="AlphaFoldDB" id="A0A8C4NGG9"/>
<keyword evidence="10" id="KW-1185">Reference proteome</keyword>
<proteinExistence type="predicted"/>
<dbReference type="PANTHER" id="PTHR47959">
    <property type="entry name" value="ATP-DEPENDENT RNA HELICASE RHLE-RELATED"/>
    <property type="match status" value="1"/>
</dbReference>
<evidence type="ECO:0000256" key="5">
    <source>
        <dbReference type="SAM" id="MobiDB-lite"/>
    </source>
</evidence>
<dbReference type="GO" id="GO:0003724">
    <property type="term" value="F:RNA helicase activity"/>
    <property type="evidence" value="ECO:0007669"/>
    <property type="project" value="TreeGrafter"/>
</dbReference>
<dbReference type="SUPFAM" id="SSF52540">
    <property type="entry name" value="P-loop containing nucleoside triphosphate hydrolases"/>
    <property type="match status" value="1"/>
</dbReference>
<dbReference type="InterPro" id="IPR014001">
    <property type="entry name" value="Helicase_ATP-bd"/>
</dbReference>
<dbReference type="GO" id="GO:0003676">
    <property type="term" value="F:nucleic acid binding"/>
    <property type="evidence" value="ECO:0007669"/>
    <property type="project" value="InterPro"/>
</dbReference>
<dbReference type="InterPro" id="IPR001650">
    <property type="entry name" value="Helicase_C-like"/>
</dbReference>
<dbReference type="PANTHER" id="PTHR47959:SF1">
    <property type="entry name" value="ATP-DEPENDENT RNA HELICASE DBPA"/>
    <property type="match status" value="1"/>
</dbReference>
<keyword evidence="2" id="KW-0378">Hydrolase</keyword>
<evidence type="ECO:0000256" key="2">
    <source>
        <dbReference type="ARBA" id="ARBA00022801"/>
    </source>
</evidence>
<sequence>MFLIQNVGRKLVCLVTSFWCSHPRICSACCGCQNPRRGSVTTSGLESTEKEDPVIRVPYWMQRKLDQLNVHNIRRYDLIFEASNDKLLIQARSPNLNQHSSKQYRKLDYPPLVSKGWKRKKYSGDHFTIKKTKEVQTIPHVMKGSHVLCAAETGCGKTLCYMLPLIQRLDEDESNIETEIQNPRAIVMVPSRELLDQVTNIARSLARGTHLKVLSIGGGRGMVSCICPVPTRRVPYESARSEGAQLILTGATFPKGLDNLLSKVMDVNALLELLKNCPEQQKTGTLVFCNKASTVNWLGYVLEEKKIPHSRLHGSMSSEFHTGSFNILVSTDTSSRGVDTPQVSRVINYEFPPSLSDYIHRTGRVGRVGCLTSGSVVSFVSCKWEVKLVQKIERERQTETETETEIQKESERQTDRDRHSDTEGD</sequence>
<dbReference type="Proteomes" id="UP000694388">
    <property type="component" value="Unplaced"/>
</dbReference>
<feature type="domain" description="Helicase ATP-binding" evidence="7">
    <location>
        <begin position="138"/>
        <end position="271"/>
    </location>
</feature>
<dbReference type="Pfam" id="PF00270">
    <property type="entry name" value="DEAD"/>
    <property type="match status" value="1"/>
</dbReference>
<dbReference type="SMART" id="SM00487">
    <property type="entry name" value="DEXDc"/>
    <property type="match status" value="1"/>
</dbReference>
<evidence type="ECO:0000256" key="3">
    <source>
        <dbReference type="ARBA" id="ARBA00022806"/>
    </source>
</evidence>
<name>A0A8C4NGG9_EPTBU</name>
<dbReference type="SMART" id="SM00490">
    <property type="entry name" value="HELICc"/>
    <property type="match status" value="1"/>
</dbReference>
<feature type="signal peptide" evidence="6">
    <location>
        <begin position="1"/>
        <end position="28"/>
    </location>
</feature>
<evidence type="ECO:0000313" key="9">
    <source>
        <dbReference type="Ensembl" id="ENSEBUP00000007344.1"/>
    </source>
</evidence>
<keyword evidence="1" id="KW-0547">Nucleotide-binding</keyword>
<dbReference type="PROSITE" id="PS51194">
    <property type="entry name" value="HELICASE_CTER"/>
    <property type="match status" value="1"/>
</dbReference>